<dbReference type="GeneID" id="92812845"/>
<accession>A0AAW9HDX8</accession>
<evidence type="ECO:0000256" key="2">
    <source>
        <dbReference type="SAM" id="Phobius"/>
    </source>
</evidence>
<dbReference type="Proteomes" id="UP001284901">
    <property type="component" value="Unassembled WGS sequence"/>
</dbReference>
<keyword evidence="1" id="KW-0175">Coiled coil</keyword>
<feature type="chain" id="PRO_5043387380" evidence="3">
    <location>
        <begin position="26"/>
        <end position="652"/>
    </location>
</feature>
<dbReference type="RefSeq" id="WP_180948668.1">
    <property type="nucleotide sequence ID" value="NZ_CAUPFC010000003.1"/>
</dbReference>
<reference evidence="5 7" key="1">
    <citation type="submission" date="2023-10" db="EMBL/GenBank/DDBJ databases">
        <title>Whole Genome based description of the genera Actinobaculum and Actinotignum reveals a complex phylogenetic relationship within the species included in the genus Actinotignum.</title>
        <authorList>
            <person name="Jensen C.S."/>
            <person name="Dargis R."/>
            <person name="Kemp M."/>
            <person name="Christensen J.J."/>
        </authorList>
    </citation>
    <scope>NUCLEOTIDE SEQUENCE</scope>
    <source>
        <strain evidence="6 7">SLA_B089</strain>
        <strain evidence="5">SLA_B245</strain>
    </source>
</reference>
<dbReference type="AlphaFoldDB" id="A0AAW9HDX8"/>
<dbReference type="EMBL" id="JAWNFV010000016">
    <property type="protein sequence ID" value="MDY5141169.1"/>
    <property type="molecule type" value="Genomic_DNA"/>
</dbReference>
<feature type="coiled-coil region" evidence="1">
    <location>
        <begin position="277"/>
        <end position="304"/>
    </location>
</feature>
<keyword evidence="2" id="KW-0812">Transmembrane</keyword>
<dbReference type="InterPro" id="IPR007621">
    <property type="entry name" value="TPM_dom"/>
</dbReference>
<dbReference type="Proteomes" id="UP001288320">
    <property type="component" value="Unassembled WGS sequence"/>
</dbReference>
<keyword evidence="3" id="KW-0732">Signal</keyword>
<evidence type="ECO:0000256" key="1">
    <source>
        <dbReference type="SAM" id="Coils"/>
    </source>
</evidence>
<organism evidence="5 8">
    <name type="scientific">Actinotignum timonense</name>
    <dbReference type="NCBI Taxonomy" id="1870995"/>
    <lineage>
        <taxon>Bacteria</taxon>
        <taxon>Bacillati</taxon>
        <taxon>Actinomycetota</taxon>
        <taxon>Actinomycetes</taxon>
        <taxon>Actinomycetales</taxon>
        <taxon>Actinomycetaceae</taxon>
        <taxon>Actinotignum</taxon>
    </lineage>
</organism>
<dbReference type="Gene3D" id="3.10.310.50">
    <property type="match status" value="1"/>
</dbReference>
<proteinExistence type="predicted"/>
<name>A0AAW9HDX8_9ACTO</name>
<keyword evidence="2" id="KW-1133">Transmembrane helix</keyword>
<keyword evidence="7" id="KW-1185">Reference proteome</keyword>
<feature type="coiled-coil region" evidence="1">
    <location>
        <begin position="479"/>
        <end position="506"/>
    </location>
</feature>
<evidence type="ECO:0000256" key="3">
    <source>
        <dbReference type="SAM" id="SignalP"/>
    </source>
</evidence>
<evidence type="ECO:0000313" key="7">
    <source>
        <dbReference type="Proteomes" id="UP001284901"/>
    </source>
</evidence>
<sequence length="652" mass="68556">MGIVRRIAGTLALAGALLLSGPLAAAEEPLSSVDPVTDQAQVLSASEEEQLRTSLNRLQDETDYAVRFVFVNRFDGAGADQWPIETFNRAGLSSDATLIAVAVDSRQLGYAYGRASFSASDLDKAFTAEVRAAYRDGRWLEGSLAYTRELAQGEKTDWASLALGGGAVVVIIGAIVFVRARKRKQAENKTREDLAALGKRAAAALLATDDGVRSAAAELNFARAQFGVNSVRGFDQALAQAQQYLQEAFNQRQLLDDDIPDTPEQVRAYNTAILELTAKAQRAITEQEEEFARLRDLAANVEEAAARVREGAADIRANLPSATRQLDSLAATYGENAVASFRTYPADIEALLAGADDALGQVDQLLGTGERNQAVPFVRIAEQALDEAAERYRAISNVQDSVNRAFAQLGEHISSISADIADAHRIGGGNAQVGAARDRAAALVEKYRGERVDPLAGIRELTEAENALDAALAPARDAEENYRRQVAGLERDRQRARAAVQRAEAMVSQNRWSTGNEARAPLEAARTALQAGDTSDDLAKRRDYYARAESYAQRATDAVQEAMSARAAGGFGGNGGNGGGDVGSLLLGMFLGSLTSGGSRHNSGWGSGWGSGFGGERSSGFGGGFGGFGGGSGGGFGGFGGGGAAGGGSRSF</sequence>
<feature type="signal peptide" evidence="3">
    <location>
        <begin position="1"/>
        <end position="25"/>
    </location>
</feature>
<feature type="transmembrane region" description="Helical" evidence="2">
    <location>
        <begin position="158"/>
        <end position="178"/>
    </location>
</feature>
<gene>
    <name evidence="5" type="ORF">R6G74_07615</name>
    <name evidence="6" type="ORF">R6P33_03815</name>
</gene>
<comment type="caution">
    <text evidence="5">The sequence shown here is derived from an EMBL/GenBank/DDBJ whole genome shotgun (WGS) entry which is preliminary data.</text>
</comment>
<evidence type="ECO:0000313" key="5">
    <source>
        <dbReference type="EMBL" id="MDY5141169.1"/>
    </source>
</evidence>
<evidence type="ECO:0000313" key="8">
    <source>
        <dbReference type="Proteomes" id="UP001288320"/>
    </source>
</evidence>
<keyword evidence="2" id="KW-0472">Membrane</keyword>
<dbReference type="Pfam" id="PF04536">
    <property type="entry name" value="TPM_phosphatase"/>
    <property type="match status" value="1"/>
</dbReference>
<dbReference type="EMBL" id="JAWNFY010000008">
    <property type="protein sequence ID" value="MDY5146151.1"/>
    <property type="molecule type" value="Genomic_DNA"/>
</dbReference>
<protein>
    <submittedName>
        <fullName evidence="5">TPM domain-containing protein</fullName>
    </submittedName>
</protein>
<evidence type="ECO:0000259" key="4">
    <source>
        <dbReference type="Pfam" id="PF04536"/>
    </source>
</evidence>
<evidence type="ECO:0000313" key="6">
    <source>
        <dbReference type="EMBL" id="MDY5146151.1"/>
    </source>
</evidence>
<feature type="domain" description="TPM" evidence="4">
    <location>
        <begin position="36"/>
        <end position="152"/>
    </location>
</feature>